<dbReference type="AlphaFoldDB" id="A0A1H2UYJ3"/>
<dbReference type="EMBL" id="FNOP01000003">
    <property type="protein sequence ID" value="SDW61162.1"/>
    <property type="molecule type" value="Genomic_DNA"/>
</dbReference>
<name>A0A1H2UYJ3_ACIFE</name>
<accession>A0A1H2UYJ3</accession>
<proteinExistence type="predicted"/>
<comment type="caution">
    <text evidence="1">The sequence shown here is derived from an EMBL/GenBank/DDBJ whole genome shotgun (WGS) entry which is preliminary data.</text>
</comment>
<dbReference type="GeneID" id="78334438"/>
<evidence type="ECO:0000313" key="2">
    <source>
        <dbReference type="Proteomes" id="UP000182379"/>
    </source>
</evidence>
<protein>
    <submittedName>
        <fullName evidence="1">Uncharacterized protein</fullName>
    </submittedName>
</protein>
<sequence>MRKELPYFRVEGAFGGSQDWFTQDCWMKRGGCAAITATDCSLYFSLYKGRKAACPQAQPELTKKEYISLNPDAGYAPIYFVRENFGTRHVLSDLFLVQ</sequence>
<dbReference type="RefSeq" id="WP_041666093.1">
    <property type="nucleotide sequence ID" value="NZ_CALAKB010000043.1"/>
</dbReference>
<reference evidence="1 2" key="1">
    <citation type="submission" date="2016-10" db="EMBL/GenBank/DDBJ databases">
        <authorList>
            <person name="Varghese N."/>
            <person name="Submissions S."/>
        </authorList>
    </citation>
    <scope>NUCLEOTIDE SEQUENCE [LARGE SCALE GENOMIC DNA]</scope>
    <source>
        <strain evidence="1 2">WCC6</strain>
    </source>
</reference>
<dbReference type="Proteomes" id="UP000182379">
    <property type="component" value="Unassembled WGS sequence"/>
</dbReference>
<gene>
    <name evidence="1" type="ORF">SAMN05216495_10379</name>
</gene>
<organism evidence="1 2">
    <name type="scientific">Acidaminococcus fermentans</name>
    <dbReference type="NCBI Taxonomy" id="905"/>
    <lineage>
        <taxon>Bacteria</taxon>
        <taxon>Bacillati</taxon>
        <taxon>Bacillota</taxon>
        <taxon>Negativicutes</taxon>
        <taxon>Acidaminococcales</taxon>
        <taxon>Acidaminococcaceae</taxon>
        <taxon>Acidaminococcus</taxon>
    </lineage>
</organism>
<evidence type="ECO:0000313" key="1">
    <source>
        <dbReference type="EMBL" id="SDW61162.1"/>
    </source>
</evidence>